<evidence type="ECO:0000256" key="6">
    <source>
        <dbReference type="ARBA" id="ARBA00022723"/>
    </source>
</evidence>
<protein>
    <recommendedName>
        <fullName evidence="5 17">Delta-aminolevulinic acid dehydratase</fullName>
        <ecNumber evidence="4 17">4.2.1.24</ecNumber>
    </recommendedName>
</protein>
<dbReference type="FunFam" id="3.20.20.70:FF:000048">
    <property type="entry name" value="Delta-aminolevulinic acid dehydratase"/>
    <property type="match status" value="1"/>
</dbReference>
<dbReference type="PROSITE" id="PS00169">
    <property type="entry name" value="D_ALA_DEHYDRATASE"/>
    <property type="match status" value="1"/>
</dbReference>
<evidence type="ECO:0000256" key="17">
    <source>
        <dbReference type="RuleBase" id="RU000515"/>
    </source>
</evidence>
<dbReference type="AlphaFoldDB" id="A0AAN0J5F9"/>
<evidence type="ECO:0000256" key="13">
    <source>
        <dbReference type="ARBA" id="ARBA00047651"/>
    </source>
</evidence>
<feature type="binding site" evidence="15">
    <location>
        <position position="277"/>
    </location>
    <ligand>
        <name>5-aminolevulinate</name>
        <dbReference type="ChEBI" id="CHEBI:356416"/>
        <label>2</label>
    </ligand>
</feature>
<evidence type="ECO:0000256" key="9">
    <source>
        <dbReference type="ARBA" id="ARBA00023239"/>
    </source>
</evidence>
<evidence type="ECO:0000256" key="15">
    <source>
        <dbReference type="PIRSR" id="PIRSR001415-2"/>
    </source>
</evidence>
<evidence type="ECO:0000256" key="10">
    <source>
        <dbReference type="ARBA" id="ARBA00023244"/>
    </source>
</evidence>
<comment type="function">
    <text evidence="11">Catalyzes an early step in the biosynthesis of tetrapyrroles. Binds two molecules of 5-aminolevulinate per subunit, each at a distinct site, and catalyzes their condensation to form porphobilinogen.</text>
</comment>
<dbReference type="GO" id="GO:0008270">
    <property type="term" value="F:zinc ion binding"/>
    <property type="evidence" value="ECO:0007669"/>
    <property type="project" value="TreeGrafter"/>
</dbReference>
<evidence type="ECO:0000256" key="11">
    <source>
        <dbReference type="ARBA" id="ARBA00025628"/>
    </source>
</evidence>
<evidence type="ECO:0000256" key="3">
    <source>
        <dbReference type="ARBA" id="ARBA00008055"/>
    </source>
</evidence>
<comment type="pathway">
    <text evidence="2">Porphyrin-containing compound metabolism; protoporphyrin-IX biosynthesis; coproporphyrinogen-III from 5-aminolevulinate: step 1/4.</text>
</comment>
<evidence type="ECO:0000256" key="18">
    <source>
        <dbReference type="RuleBase" id="RU004161"/>
    </source>
</evidence>
<sequence length="330" mass="36281">MAALHSGYSHPVLRVWQSNAGTAPVTDYFIYPLFITDDPDGKEEIASLPEQYRWGVNKLQDALDELVKEGLRAVLLFGVPQKIEKDGTGSSADCSDNPVILAVKRLRELYPSLLISCDVCLCPYTDHGHCGILTNTGSLDNPKSIKRLAEIAVAYGKAGAHVVAPSDMMDNRVRAIKQGLELNGLSTSVAVMSYSAKFASSFYGPFRDAAKSAPAFGDRRCYQLPPSARGLAKRAVDRDIEEGADIIMVKPGMPYLDIVRDTKEKHPEFPLAIYQVSGEYAMLWHGSTAGAFNLKIIVMESIESMRRAGADIIISYYTPKLLKWYKPGQD</sequence>
<dbReference type="InterPro" id="IPR013785">
    <property type="entry name" value="Aldolase_TIM"/>
</dbReference>
<keyword evidence="6" id="KW-0479">Metal-binding</keyword>
<feature type="binding site" evidence="16">
    <location>
        <position position="122"/>
    </location>
    <ligand>
        <name>Zn(2+)</name>
        <dbReference type="ChEBI" id="CHEBI:29105"/>
        <label>1</label>
        <note>catalytic</note>
    </ligand>
</feature>
<dbReference type="PRINTS" id="PR00144">
    <property type="entry name" value="DALDHYDRTASE"/>
</dbReference>
<name>A0AAN0J5F9_AMPQE</name>
<dbReference type="PANTHER" id="PTHR11458:SF0">
    <property type="entry name" value="DELTA-AMINOLEVULINIC ACID DEHYDRATASE"/>
    <property type="match status" value="1"/>
</dbReference>
<dbReference type="GeneID" id="100636371"/>
<dbReference type="Proteomes" id="UP000007879">
    <property type="component" value="Unassembled WGS sequence"/>
</dbReference>
<dbReference type="EC" id="4.2.1.24" evidence="4 17"/>
<evidence type="ECO:0000256" key="2">
    <source>
        <dbReference type="ARBA" id="ARBA00004694"/>
    </source>
</evidence>
<feature type="binding site" evidence="16">
    <location>
        <position position="221"/>
    </location>
    <ligand>
        <name>Zn(2+)</name>
        <dbReference type="ChEBI" id="CHEBI:29105"/>
        <label>2</label>
    </ligand>
</feature>
<dbReference type="KEGG" id="aqu:100636371"/>
<feature type="active site" description="Schiff-base intermediate with substrate" evidence="14">
    <location>
        <position position="197"/>
    </location>
</feature>
<dbReference type="GO" id="GO:0006783">
    <property type="term" value="P:heme biosynthetic process"/>
    <property type="evidence" value="ECO:0007669"/>
    <property type="project" value="UniProtKB-KW"/>
</dbReference>
<evidence type="ECO:0000256" key="14">
    <source>
        <dbReference type="PIRSR" id="PIRSR001415-1"/>
    </source>
</evidence>
<reference evidence="20" key="1">
    <citation type="journal article" date="2010" name="Nature">
        <title>The Amphimedon queenslandica genome and the evolution of animal complexity.</title>
        <authorList>
            <person name="Srivastava M."/>
            <person name="Simakov O."/>
            <person name="Chapman J."/>
            <person name="Fahey B."/>
            <person name="Gauthier M.E."/>
            <person name="Mitros T."/>
            <person name="Richards G.S."/>
            <person name="Conaco C."/>
            <person name="Dacre M."/>
            <person name="Hellsten U."/>
            <person name="Larroux C."/>
            <person name="Putnam N.H."/>
            <person name="Stanke M."/>
            <person name="Adamska M."/>
            <person name="Darling A."/>
            <person name="Degnan S.M."/>
            <person name="Oakley T.H."/>
            <person name="Plachetzki D.C."/>
            <person name="Zhai Y."/>
            <person name="Adamski M."/>
            <person name="Calcino A."/>
            <person name="Cummins S.F."/>
            <person name="Goodstein D.M."/>
            <person name="Harris C."/>
            <person name="Jackson D.J."/>
            <person name="Leys S.P."/>
            <person name="Shu S."/>
            <person name="Woodcroft B.J."/>
            <person name="Vervoort M."/>
            <person name="Kosik K.S."/>
            <person name="Manning G."/>
            <person name="Degnan B.M."/>
            <person name="Rokhsar D.S."/>
        </authorList>
    </citation>
    <scope>NUCLEOTIDE SEQUENCE [LARGE SCALE GENOMIC DNA]</scope>
</reference>
<feature type="active site" description="Schiff-base intermediate with substrate" evidence="14">
    <location>
        <position position="250"/>
    </location>
</feature>
<dbReference type="PIRSF" id="PIRSF001415">
    <property type="entry name" value="Porphbilin_synth"/>
    <property type="match status" value="1"/>
</dbReference>
<comment type="catalytic activity">
    <reaction evidence="13 17">
        <text>2 5-aminolevulinate = porphobilinogen + 2 H2O + H(+)</text>
        <dbReference type="Rhea" id="RHEA:24064"/>
        <dbReference type="ChEBI" id="CHEBI:15377"/>
        <dbReference type="ChEBI" id="CHEBI:15378"/>
        <dbReference type="ChEBI" id="CHEBI:58126"/>
        <dbReference type="ChEBI" id="CHEBI:356416"/>
        <dbReference type="EC" id="4.2.1.24"/>
    </reaction>
</comment>
<feature type="binding site" evidence="16">
    <location>
        <position position="130"/>
    </location>
    <ligand>
        <name>Zn(2+)</name>
        <dbReference type="ChEBI" id="CHEBI:29105"/>
        <label>1</label>
        <note>catalytic</note>
    </ligand>
</feature>
<feature type="binding site" evidence="15">
    <location>
        <position position="316"/>
    </location>
    <ligand>
        <name>5-aminolevulinate</name>
        <dbReference type="ChEBI" id="CHEBI:356416"/>
        <label>2</label>
    </ligand>
</feature>
<dbReference type="InterPro" id="IPR030656">
    <property type="entry name" value="ALAD_AS"/>
</dbReference>
<dbReference type="PANTHER" id="PTHR11458">
    <property type="entry name" value="DELTA-AMINOLEVULINIC ACID DEHYDRATASE"/>
    <property type="match status" value="1"/>
</dbReference>
<dbReference type="EnsemblMetazoa" id="XM_019996691.1">
    <property type="protein sequence ID" value="XP_019852250.1"/>
    <property type="gene ID" value="LOC100636371"/>
</dbReference>
<keyword evidence="9 17" id="KW-0456">Lyase</keyword>
<organism evidence="19 20">
    <name type="scientific">Amphimedon queenslandica</name>
    <name type="common">Sponge</name>
    <dbReference type="NCBI Taxonomy" id="400682"/>
    <lineage>
        <taxon>Eukaryota</taxon>
        <taxon>Metazoa</taxon>
        <taxon>Porifera</taxon>
        <taxon>Demospongiae</taxon>
        <taxon>Heteroscleromorpha</taxon>
        <taxon>Haplosclerida</taxon>
        <taxon>Niphatidae</taxon>
        <taxon>Amphimedon</taxon>
    </lineage>
</organism>
<keyword evidence="7" id="KW-0862">Zinc</keyword>
<evidence type="ECO:0000313" key="19">
    <source>
        <dbReference type="EnsemblMetazoa" id="XP_019852250.1"/>
    </source>
</evidence>
<evidence type="ECO:0000313" key="20">
    <source>
        <dbReference type="Proteomes" id="UP000007879"/>
    </source>
</evidence>
<evidence type="ECO:0000256" key="1">
    <source>
        <dbReference type="ARBA" id="ARBA00001947"/>
    </source>
</evidence>
<dbReference type="SMART" id="SM01004">
    <property type="entry name" value="ALAD"/>
    <property type="match status" value="1"/>
</dbReference>
<reference evidence="19" key="2">
    <citation type="submission" date="2024-06" db="UniProtKB">
        <authorList>
            <consortium name="EnsemblMetazoa"/>
        </authorList>
    </citation>
    <scope>IDENTIFICATION</scope>
</reference>
<dbReference type="GO" id="GO:0004655">
    <property type="term" value="F:porphobilinogen synthase activity"/>
    <property type="evidence" value="ECO:0007669"/>
    <property type="project" value="UniProtKB-EC"/>
</dbReference>
<feature type="binding site" evidence="15">
    <location>
        <position position="219"/>
    </location>
    <ligand>
        <name>5-aminolevulinate</name>
        <dbReference type="ChEBI" id="CHEBI:356416"/>
        <label>1</label>
    </ligand>
</feature>
<evidence type="ECO:0000256" key="5">
    <source>
        <dbReference type="ARBA" id="ARBA00020771"/>
    </source>
</evidence>
<dbReference type="RefSeq" id="XP_019852250.1">
    <property type="nucleotide sequence ID" value="XM_019996691.1"/>
</dbReference>
<keyword evidence="20" id="KW-1185">Reference proteome</keyword>
<evidence type="ECO:0000256" key="4">
    <source>
        <dbReference type="ARBA" id="ARBA00012053"/>
    </source>
</evidence>
<evidence type="ECO:0000256" key="16">
    <source>
        <dbReference type="PIRSR" id="PIRSR001415-4"/>
    </source>
</evidence>
<evidence type="ECO:0000256" key="12">
    <source>
        <dbReference type="ARBA" id="ARBA00025861"/>
    </source>
</evidence>
<comment type="cofactor">
    <cofactor evidence="1">
        <name>Zn(2+)</name>
        <dbReference type="ChEBI" id="CHEBI:29105"/>
    </cofactor>
</comment>
<comment type="subunit">
    <text evidence="12">Homooctamer; active form. Homohexamer; low activity form.</text>
</comment>
<feature type="binding site" evidence="15">
    <location>
        <position position="207"/>
    </location>
    <ligand>
        <name>5-aminolevulinate</name>
        <dbReference type="ChEBI" id="CHEBI:356416"/>
        <label>1</label>
    </ligand>
</feature>
<dbReference type="Gene3D" id="3.20.20.70">
    <property type="entry name" value="Aldolase class I"/>
    <property type="match status" value="1"/>
</dbReference>
<dbReference type="Pfam" id="PF00490">
    <property type="entry name" value="ALAD"/>
    <property type="match status" value="1"/>
</dbReference>
<accession>A0AAN0J5F9</accession>
<proteinExistence type="inferred from homology"/>
<dbReference type="NCBIfam" id="NF006762">
    <property type="entry name" value="PRK09283.1"/>
    <property type="match status" value="1"/>
</dbReference>
<feature type="binding site" evidence="16">
    <location>
        <position position="120"/>
    </location>
    <ligand>
        <name>Zn(2+)</name>
        <dbReference type="ChEBI" id="CHEBI:29105"/>
        <label>1</label>
        <note>catalytic</note>
    </ligand>
</feature>
<dbReference type="InterPro" id="IPR001731">
    <property type="entry name" value="ALAD"/>
</dbReference>
<feature type="binding site" evidence="16">
    <location>
        <position position="129"/>
    </location>
    <ligand>
        <name>Zn(2+)</name>
        <dbReference type="ChEBI" id="CHEBI:29105"/>
        <label>2</label>
    </ligand>
</feature>
<evidence type="ECO:0000256" key="7">
    <source>
        <dbReference type="ARBA" id="ARBA00022833"/>
    </source>
</evidence>
<keyword evidence="8" id="KW-0350">Heme biosynthesis</keyword>
<dbReference type="SUPFAM" id="SSF51569">
    <property type="entry name" value="Aldolase"/>
    <property type="match status" value="1"/>
</dbReference>
<evidence type="ECO:0000256" key="8">
    <source>
        <dbReference type="ARBA" id="ARBA00023133"/>
    </source>
</evidence>
<comment type="similarity">
    <text evidence="3 18">Belongs to the ALAD family.</text>
</comment>
<keyword evidence="10 17" id="KW-0627">Porphyrin biosynthesis</keyword>
<dbReference type="GO" id="GO:0005829">
    <property type="term" value="C:cytosol"/>
    <property type="evidence" value="ECO:0007669"/>
    <property type="project" value="TreeGrafter"/>
</dbReference>